<dbReference type="GO" id="GO:0000155">
    <property type="term" value="F:phosphorelay sensor kinase activity"/>
    <property type="evidence" value="ECO:0007669"/>
    <property type="project" value="InterPro"/>
</dbReference>
<evidence type="ECO:0000256" key="5">
    <source>
        <dbReference type="ARBA" id="ARBA00022741"/>
    </source>
</evidence>
<dbReference type="KEGG" id="acab:QRX50_46460"/>
<evidence type="ECO:0000256" key="3">
    <source>
        <dbReference type="ARBA" id="ARBA00022553"/>
    </source>
</evidence>
<dbReference type="GO" id="GO:0046983">
    <property type="term" value="F:protein dimerization activity"/>
    <property type="evidence" value="ECO:0007669"/>
    <property type="project" value="InterPro"/>
</dbReference>
<feature type="transmembrane region" description="Helical" evidence="9">
    <location>
        <begin position="122"/>
        <end position="155"/>
    </location>
</feature>
<dbReference type="EC" id="2.7.13.3" evidence="2"/>
<evidence type="ECO:0000256" key="8">
    <source>
        <dbReference type="ARBA" id="ARBA00023012"/>
    </source>
</evidence>
<dbReference type="PANTHER" id="PTHR24421:SF10">
    <property type="entry name" value="NITRATE_NITRITE SENSOR PROTEIN NARQ"/>
    <property type="match status" value="1"/>
</dbReference>
<keyword evidence="6" id="KW-0418">Kinase</keyword>
<keyword evidence="3" id="KW-0597">Phosphoprotein</keyword>
<evidence type="ECO:0000259" key="10">
    <source>
        <dbReference type="Pfam" id="PF07730"/>
    </source>
</evidence>
<keyword evidence="7" id="KW-0067">ATP-binding</keyword>
<dbReference type="AlphaFoldDB" id="A0A9Y2II01"/>
<dbReference type="EMBL" id="CP127294">
    <property type="protein sequence ID" value="WIX78703.1"/>
    <property type="molecule type" value="Genomic_DNA"/>
</dbReference>
<dbReference type="SUPFAM" id="SSF55874">
    <property type="entry name" value="ATPase domain of HSP90 chaperone/DNA topoisomerase II/histidine kinase"/>
    <property type="match status" value="1"/>
</dbReference>
<dbReference type="InterPro" id="IPR036890">
    <property type="entry name" value="HATPase_C_sf"/>
</dbReference>
<sequence>MTSRAADAGAPRRAWWPGPLRQTRVETAWLVVAGVLSPVALVVVLAGLAIGVALSPLGLGLLVLAGVVRGMRLLGGLHRRLAGVLLDAPLRAPAPVALRPGLWHWLVARLGDRHAWRAGAYLVLRVPISFAGFAVAGSVLVFGVAGASYPVLWFFTRDVLPVYNIVSRTWPGTVLWAIGGVIALAAVPWVVHALAVLDRQLGRLLLSGPGLLQRLRFLEETRTTALEDAAQRLRRIERDLHDGAQAQLVAMAMKLGLAKEELATDTVDLDQVRTLVEAAHGNAKQALVELRDLACGIHPAALDKGLDVALSTVATSVGMVATVSVRLGRRPPPSLEAVVYFAAAELMTNVAKHSGKPCTVRIDEHDSGLRLTVADPGPGGAAVVPGGGLAGIAERLRPVDGELAVVSPPGGPTVVTAEVPLPR</sequence>
<protein>
    <recommendedName>
        <fullName evidence="2">histidine kinase</fullName>
        <ecNumber evidence="2">2.7.13.3</ecNumber>
    </recommendedName>
</protein>
<evidence type="ECO:0000256" key="1">
    <source>
        <dbReference type="ARBA" id="ARBA00000085"/>
    </source>
</evidence>
<name>A0A9Y2II01_9PSEU</name>
<evidence type="ECO:0000256" key="2">
    <source>
        <dbReference type="ARBA" id="ARBA00012438"/>
    </source>
</evidence>
<gene>
    <name evidence="12" type="ORF">QRX50_46460</name>
</gene>
<evidence type="ECO:0000256" key="6">
    <source>
        <dbReference type="ARBA" id="ARBA00022777"/>
    </source>
</evidence>
<evidence type="ECO:0000313" key="12">
    <source>
        <dbReference type="EMBL" id="WIX78703.1"/>
    </source>
</evidence>
<evidence type="ECO:0000256" key="4">
    <source>
        <dbReference type="ARBA" id="ARBA00022679"/>
    </source>
</evidence>
<proteinExistence type="predicted"/>
<feature type="transmembrane region" description="Helical" evidence="9">
    <location>
        <begin position="175"/>
        <end position="197"/>
    </location>
</feature>
<dbReference type="Gene3D" id="1.20.5.1930">
    <property type="match status" value="1"/>
</dbReference>
<dbReference type="GO" id="GO:0005524">
    <property type="term" value="F:ATP binding"/>
    <property type="evidence" value="ECO:0007669"/>
    <property type="project" value="UniProtKB-KW"/>
</dbReference>
<dbReference type="Pfam" id="PF13796">
    <property type="entry name" value="Sensor"/>
    <property type="match status" value="1"/>
</dbReference>
<evidence type="ECO:0000256" key="7">
    <source>
        <dbReference type="ARBA" id="ARBA00022840"/>
    </source>
</evidence>
<keyword evidence="9" id="KW-0812">Transmembrane</keyword>
<keyword evidence="4" id="KW-0808">Transferase</keyword>
<dbReference type="Proteomes" id="UP001236014">
    <property type="component" value="Chromosome"/>
</dbReference>
<feature type="domain" description="Signal transduction histidine kinase subgroup 3 dimerisation and phosphoacceptor" evidence="10">
    <location>
        <begin position="234"/>
        <end position="302"/>
    </location>
</feature>
<dbReference type="Gene3D" id="3.30.565.10">
    <property type="entry name" value="Histidine kinase-like ATPase, C-terminal domain"/>
    <property type="match status" value="1"/>
</dbReference>
<feature type="domain" description="Putative sensor" evidence="11">
    <location>
        <begin position="30"/>
        <end position="206"/>
    </location>
</feature>
<comment type="catalytic activity">
    <reaction evidence="1">
        <text>ATP + protein L-histidine = ADP + protein N-phospho-L-histidine.</text>
        <dbReference type="EC" id="2.7.13.3"/>
    </reaction>
</comment>
<dbReference type="PANTHER" id="PTHR24421">
    <property type="entry name" value="NITRATE/NITRITE SENSOR PROTEIN NARX-RELATED"/>
    <property type="match status" value="1"/>
</dbReference>
<dbReference type="InterPro" id="IPR050482">
    <property type="entry name" value="Sensor_HK_TwoCompSys"/>
</dbReference>
<feature type="transmembrane region" description="Helical" evidence="9">
    <location>
        <begin position="28"/>
        <end position="51"/>
    </location>
</feature>
<organism evidence="12 13">
    <name type="scientific">Amycolatopsis carbonis</name>
    <dbReference type="NCBI Taxonomy" id="715471"/>
    <lineage>
        <taxon>Bacteria</taxon>
        <taxon>Bacillati</taxon>
        <taxon>Actinomycetota</taxon>
        <taxon>Actinomycetes</taxon>
        <taxon>Pseudonocardiales</taxon>
        <taxon>Pseudonocardiaceae</taxon>
        <taxon>Amycolatopsis</taxon>
    </lineage>
</organism>
<evidence type="ECO:0000256" key="9">
    <source>
        <dbReference type="SAM" id="Phobius"/>
    </source>
</evidence>
<dbReference type="Pfam" id="PF07730">
    <property type="entry name" value="HisKA_3"/>
    <property type="match status" value="1"/>
</dbReference>
<keyword evidence="8" id="KW-0902">Two-component regulatory system</keyword>
<keyword evidence="9" id="KW-0472">Membrane</keyword>
<keyword evidence="9" id="KW-1133">Transmembrane helix</keyword>
<evidence type="ECO:0000259" key="11">
    <source>
        <dbReference type="Pfam" id="PF13796"/>
    </source>
</evidence>
<dbReference type="GO" id="GO:0016020">
    <property type="term" value="C:membrane"/>
    <property type="evidence" value="ECO:0007669"/>
    <property type="project" value="InterPro"/>
</dbReference>
<dbReference type="RefSeq" id="WP_285969408.1">
    <property type="nucleotide sequence ID" value="NZ_CP127294.1"/>
</dbReference>
<dbReference type="InterPro" id="IPR025828">
    <property type="entry name" value="Put_sensor_dom"/>
</dbReference>
<keyword evidence="13" id="KW-1185">Reference proteome</keyword>
<reference evidence="12 13" key="1">
    <citation type="submission" date="2023-06" db="EMBL/GenBank/DDBJ databases">
        <authorList>
            <person name="Oyuntsetseg B."/>
            <person name="Kim S.B."/>
        </authorList>
    </citation>
    <scope>NUCLEOTIDE SEQUENCE [LARGE SCALE GENOMIC DNA]</scope>
    <source>
        <strain evidence="12 13">2-15</strain>
    </source>
</reference>
<accession>A0A9Y2II01</accession>
<keyword evidence="5" id="KW-0547">Nucleotide-binding</keyword>
<evidence type="ECO:0000313" key="13">
    <source>
        <dbReference type="Proteomes" id="UP001236014"/>
    </source>
</evidence>
<dbReference type="InterPro" id="IPR011712">
    <property type="entry name" value="Sig_transdc_His_kin_sub3_dim/P"/>
</dbReference>